<dbReference type="OrthoDB" id="1679483at2"/>
<dbReference type="STRING" id="1123291.SAMN04490355_101655"/>
<feature type="transmembrane region" description="Helical" evidence="1">
    <location>
        <begin position="155"/>
        <end position="173"/>
    </location>
</feature>
<sequence>MSGFPTDEQVAQMTKELTRARVENWLGTDVFTWQWWLIIAALVIPWIVFYYIGNRKQLPKLLLYGTFLILLIITLDLSGFELGLWYYPFKLLPFGPLTAYIDISPLPIIYMLEYQYFPRWKDFVKVSIVTGFVFSFCFEPILVFLGLYTPVRWEHYYGLPIYILMPIVMRLAVEKVFSIAKEQS</sequence>
<gene>
    <name evidence="2" type="ORF">SAMN04490355_101655</name>
</gene>
<keyword evidence="1" id="KW-1133">Transmembrane helix</keyword>
<feature type="transmembrane region" description="Helical" evidence="1">
    <location>
        <begin position="124"/>
        <end position="149"/>
    </location>
</feature>
<feature type="transmembrane region" description="Helical" evidence="1">
    <location>
        <begin position="61"/>
        <end position="87"/>
    </location>
</feature>
<keyword evidence="1" id="KW-0472">Membrane</keyword>
<evidence type="ECO:0000256" key="1">
    <source>
        <dbReference type="SAM" id="Phobius"/>
    </source>
</evidence>
<evidence type="ECO:0000313" key="3">
    <source>
        <dbReference type="Proteomes" id="UP000199520"/>
    </source>
</evidence>
<protein>
    <submittedName>
        <fullName evidence="2">Uncharacterized protein</fullName>
    </submittedName>
</protein>
<dbReference type="RefSeq" id="WP_090936425.1">
    <property type="nucleotide sequence ID" value="NZ_FOTS01000016.1"/>
</dbReference>
<proteinExistence type="predicted"/>
<dbReference type="NCBIfam" id="NF041644">
    <property type="entry name" value="CBO0543_fam"/>
    <property type="match status" value="1"/>
</dbReference>
<name>A0A1I4K8V9_9FIRM</name>
<dbReference type="EMBL" id="FOTS01000016">
    <property type="protein sequence ID" value="SFL75174.1"/>
    <property type="molecule type" value="Genomic_DNA"/>
</dbReference>
<dbReference type="InterPro" id="IPR048147">
    <property type="entry name" value="CBO0543-like"/>
</dbReference>
<keyword evidence="3" id="KW-1185">Reference proteome</keyword>
<organism evidence="2 3">
    <name type="scientific">Pelosinus propionicus DSM 13327</name>
    <dbReference type="NCBI Taxonomy" id="1123291"/>
    <lineage>
        <taxon>Bacteria</taxon>
        <taxon>Bacillati</taxon>
        <taxon>Bacillota</taxon>
        <taxon>Negativicutes</taxon>
        <taxon>Selenomonadales</taxon>
        <taxon>Sporomusaceae</taxon>
        <taxon>Pelosinus</taxon>
    </lineage>
</organism>
<accession>A0A1I4K8V9</accession>
<feature type="transmembrane region" description="Helical" evidence="1">
    <location>
        <begin position="33"/>
        <end position="52"/>
    </location>
</feature>
<evidence type="ECO:0000313" key="2">
    <source>
        <dbReference type="EMBL" id="SFL75174.1"/>
    </source>
</evidence>
<keyword evidence="1" id="KW-0812">Transmembrane</keyword>
<feature type="transmembrane region" description="Helical" evidence="1">
    <location>
        <begin position="93"/>
        <end position="112"/>
    </location>
</feature>
<dbReference type="AlphaFoldDB" id="A0A1I4K8V9"/>
<reference evidence="3" key="1">
    <citation type="submission" date="2016-10" db="EMBL/GenBank/DDBJ databases">
        <authorList>
            <person name="Varghese N."/>
            <person name="Submissions S."/>
        </authorList>
    </citation>
    <scope>NUCLEOTIDE SEQUENCE [LARGE SCALE GENOMIC DNA]</scope>
    <source>
        <strain evidence="3">DSM 13327</strain>
    </source>
</reference>
<dbReference type="Proteomes" id="UP000199520">
    <property type="component" value="Unassembled WGS sequence"/>
</dbReference>